<name>A0A9N9PIC8_9HELO</name>
<evidence type="ECO:0000313" key="2">
    <source>
        <dbReference type="EMBL" id="CAG8954259.1"/>
    </source>
</evidence>
<feature type="region of interest" description="Disordered" evidence="1">
    <location>
        <begin position="312"/>
        <end position="339"/>
    </location>
</feature>
<evidence type="ECO:0000256" key="1">
    <source>
        <dbReference type="SAM" id="MobiDB-lite"/>
    </source>
</evidence>
<dbReference type="InterPro" id="IPR011043">
    <property type="entry name" value="Gal_Oxase/kelch_b-propeller"/>
</dbReference>
<dbReference type="InterPro" id="IPR015915">
    <property type="entry name" value="Kelch-typ_b-propeller"/>
</dbReference>
<dbReference type="AlphaFoldDB" id="A0A9N9PIC8"/>
<evidence type="ECO:0000313" key="3">
    <source>
        <dbReference type="Proteomes" id="UP000696280"/>
    </source>
</evidence>
<accession>A0A9N9PIC8</accession>
<organism evidence="2 3">
    <name type="scientific">Hymenoscyphus fraxineus</name>
    <dbReference type="NCBI Taxonomy" id="746836"/>
    <lineage>
        <taxon>Eukaryota</taxon>
        <taxon>Fungi</taxon>
        <taxon>Dikarya</taxon>
        <taxon>Ascomycota</taxon>
        <taxon>Pezizomycotina</taxon>
        <taxon>Leotiomycetes</taxon>
        <taxon>Helotiales</taxon>
        <taxon>Helotiaceae</taxon>
        <taxon>Hymenoscyphus</taxon>
    </lineage>
</organism>
<dbReference type="Gene3D" id="2.120.10.80">
    <property type="entry name" value="Kelch-type beta propeller"/>
    <property type="match status" value="1"/>
</dbReference>
<dbReference type="OrthoDB" id="10251809at2759"/>
<gene>
    <name evidence="2" type="ORF">HYFRA_00005879</name>
</gene>
<dbReference type="Proteomes" id="UP000696280">
    <property type="component" value="Unassembled WGS sequence"/>
</dbReference>
<protein>
    <recommendedName>
        <fullName evidence="4">Kelch repeat protein</fullName>
    </recommendedName>
</protein>
<dbReference type="EMBL" id="CAJVRL010000056">
    <property type="protein sequence ID" value="CAG8954259.1"/>
    <property type="molecule type" value="Genomic_DNA"/>
</dbReference>
<keyword evidence="3" id="KW-1185">Reference proteome</keyword>
<reference evidence="2" key="1">
    <citation type="submission" date="2021-07" db="EMBL/GenBank/DDBJ databases">
        <authorList>
            <person name="Durling M."/>
        </authorList>
    </citation>
    <scope>NUCLEOTIDE SEQUENCE</scope>
</reference>
<sequence>MWYDSINDWVYWYGGEPYAENKANFPTVWGFPIENEGNFKWSFSGFTELCSSAYATTATAYYSLGGYTSYANDPAVTGIGGYRPAISRLVKYDFQNQTWSNSSTVGMAGYEEGLSVVGQGVFVPIFGKDGIIIFLGGDSPTSQDWKIASSLQPMSQITIFDVSSGQSYSQPATGTSIPVSRVSFCAVGVGASDSSTREIVATDLSFEWFKAPVEVTNRLDHQCEVIVSRQMLSIGGIIENNVTHKDPWANGLGIWDMTEVAWKTEYDPHAAPYTPSSIIKEHYQDSTKHYPKSWGNPTFEFIFRASRNISNMAPNNTASPKASPKDTLADPTKVPSAAN</sequence>
<comment type="caution">
    <text evidence="2">The sequence shown here is derived from an EMBL/GenBank/DDBJ whole genome shotgun (WGS) entry which is preliminary data.</text>
</comment>
<proteinExistence type="predicted"/>
<evidence type="ECO:0008006" key="4">
    <source>
        <dbReference type="Google" id="ProtNLM"/>
    </source>
</evidence>
<dbReference type="SUPFAM" id="SSF50965">
    <property type="entry name" value="Galactose oxidase, central domain"/>
    <property type="match status" value="1"/>
</dbReference>